<dbReference type="AlphaFoldDB" id="A0A2M8F9H4"/>
<feature type="transmembrane region" description="Helical" evidence="5">
    <location>
        <begin position="233"/>
        <end position="253"/>
    </location>
</feature>
<evidence type="ECO:0000256" key="1">
    <source>
        <dbReference type="ARBA" id="ARBA00004141"/>
    </source>
</evidence>
<comment type="subcellular location">
    <subcellularLocation>
        <location evidence="1">Membrane</location>
        <topology evidence="1">Multi-pass membrane protein</topology>
    </subcellularLocation>
</comment>
<feature type="transmembrane region" description="Helical" evidence="5">
    <location>
        <begin position="353"/>
        <end position="372"/>
    </location>
</feature>
<dbReference type="InterPro" id="IPR052556">
    <property type="entry name" value="PolySynth_Transporter"/>
</dbReference>
<evidence type="ECO:0000313" key="7">
    <source>
        <dbReference type="Proteomes" id="UP000231456"/>
    </source>
</evidence>
<dbReference type="PANTHER" id="PTHR43424">
    <property type="entry name" value="LOCUS PUTATIVE PROTEIN 1-RELATED"/>
    <property type="match status" value="1"/>
</dbReference>
<keyword evidence="4 5" id="KW-0472">Membrane</keyword>
<comment type="caution">
    <text evidence="6">The sequence shown here is derived from an EMBL/GenBank/DDBJ whole genome shotgun (WGS) entry which is preliminary data.</text>
</comment>
<dbReference type="EMBL" id="PFRH01000107">
    <property type="protein sequence ID" value="PJC52358.1"/>
    <property type="molecule type" value="Genomic_DNA"/>
</dbReference>
<feature type="transmembrane region" description="Helical" evidence="5">
    <location>
        <begin position="193"/>
        <end position="212"/>
    </location>
</feature>
<evidence type="ECO:0000313" key="6">
    <source>
        <dbReference type="EMBL" id="PJC52358.1"/>
    </source>
</evidence>
<evidence type="ECO:0000256" key="2">
    <source>
        <dbReference type="ARBA" id="ARBA00022692"/>
    </source>
</evidence>
<proteinExistence type="predicted"/>
<gene>
    <name evidence="6" type="ORF">CO030_03345</name>
</gene>
<protein>
    <submittedName>
        <fullName evidence="6">Flippase</fullName>
    </submittedName>
</protein>
<dbReference type="PANTHER" id="PTHR43424:SF1">
    <property type="entry name" value="LOCUS PUTATIVE PROTEIN 1-RELATED"/>
    <property type="match status" value="1"/>
</dbReference>
<name>A0A2M8F9H4_9BACT</name>
<keyword evidence="2 5" id="KW-0812">Transmembrane</keyword>
<dbReference type="InterPro" id="IPR002797">
    <property type="entry name" value="Polysacc_synth"/>
</dbReference>
<dbReference type="Pfam" id="PF01943">
    <property type="entry name" value="Polysacc_synt"/>
    <property type="match status" value="1"/>
</dbReference>
<dbReference type="GO" id="GO:0016020">
    <property type="term" value="C:membrane"/>
    <property type="evidence" value="ECO:0007669"/>
    <property type="project" value="UniProtKB-SubCell"/>
</dbReference>
<dbReference type="CDD" id="cd13128">
    <property type="entry name" value="MATE_Wzx_like"/>
    <property type="match status" value="1"/>
</dbReference>
<feature type="transmembrane region" description="Helical" evidence="5">
    <location>
        <begin position="68"/>
        <end position="90"/>
    </location>
</feature>
<sequence>MNVRLKAIASWILPNVMFAKLLQEGPKRYFFHTGWNLAGRVLSLFVAFFVNIYVIRTLGPSDYGFVSYVLSYVGLFGFIASLGVDGILYIDLIEHPEKKNELLGTGFYLKLVGATLAIILTFISVIIIHDTFNTSLMIMLSAGSLVFQSFFVINLYFQAKVFSRPVVISGFVINIFLSAVKVLVLYTGLDVEYFIGVFILENGITACGYIFLFFKYNQSIFDWTFRFDTAKRILGQSWPLILSTAFTVVYMRIDQVMINHLLNRSSVGIYDAAVRLAEIWYFIPATIAGSLFPAVVNARISSIPLYEARLAKLYSVSFYVSLFIILPITFLSGWIIQLLYGIDYIAAGPVLKIYVWAGIFSMLGVVVNQVLVHDKLTKITFMINLIAMCLNVALNILFIPKWGINGAAIATLISYATIPFSTVLFRSTRKQSLLMIKALLLPKKYLSYEKE</sequence>
<organism evidence="6 7">
    <name type="scientific">Candidatus Magasanikbacteria bacterium CG_4_9_14_0_2_um_filter_42_11</name>
    <dbReference type="NCBI Taxonomy" id="1974643"/>
    <lineage>
        <taxon>Bacteria</taxon>
        <taxon>Candidatus Magasanikiibacteriota</taxon>
    </lineage>
</organism>
<reference evidence="7" key="1">
    <citation type="submission" date="2017-09" db="EMBL/GenBank/DDBJ databases">
        <title>Depth-based differentiation of microbial function through sediment-hosted aquifers and enrichment of novel symbionts in the deep terrestrial subsurface.</title>
        <authorList>
            <person name="Probst A.J."/>
            <person name="Ladd B."/>
            <person name="Jarett J.K."/>
            <person name="Geller-Mcgrath D.E."/>
            <person name="Sieber C.M.K."/>
            <person name="Emerson J.B."/>
            <person name="Anantharaman K."/>
            <person name="Thomas B.C."/>
            <person name="Malmstrom R."/>
            <person name="Stieglmeier M."/>
            <person name="Klingl A."/>
            <person name="Woyke T."/>
            <person name="Ryan C.M."/>
            <person name="Banfield J.F."/>
        </authorList>
    </citation>
    <scope>NUCLEOTIDE SEQUENCE [LARGE SCALE GENOMIC DNA]</scope>
</reference>
<evidence type="ECO:0000256" key="4">
    <source>
        <dbReference type="ARBA" id="ARBA00023136"/>
    </source>
</evidence>
<accession>A0A2M8F9H4</accession>
<feature type="transmembrane region" description="Helical" evidence="5">
    <location>
        <begin position="102"/>
        <end position="128"/>
    </location>
</feature>
<keyword evidence="3 5" id="KW-1133">Transmembrane helix</keyword>
<dbReference type="Proteomes" id="UP000231456">
    <property type="component" value="Unassembled WGS sequence"/>
</dbReference>
<feature type="transmembrane region" description="Helical" evidence="5">
    <location>
        <begin position="318"/>
        <end position="341"/>
    </location>
</feature>
<feature type="transmembrane region" description="Helical" evidence="5">
    <location>
        <begin position="379"/>
        <end position="398"/>
    </location>
</feature>
<evidence type="ECO:0000256" key="5">
    <source>
        <dbReference type="SAM" id="Phobius"/>
    </source>
</evidence>
<feature type="transmembrane region" description="Helical" evidence="5">
    <location>
        <begin position="279"/>
        <end position="298"/>
    </location>
</feature>
<feature type="transmembrane region" description="Helical" evidence="5">
    <location>
        <begin position="37"/>
        <end position="56"/>
    </location>
</feature>
<evidence type="ECO:0000256" key="3">
    <source>
        <dbReference type="ARBA" id="ARBA00022989"/>
    </source>
</evidence>
<feature type="transmembrane region" description="Helical" evidence="5">
    <location>
        <begin position="134"/>
        <end position="157"/>
    </location>
</feature>
<feature type="transmembrane region" description="Helical" evidence="5">
    <location>
        <begin position="166"/>
        <end position="187"/>
    </location>
</feature>
<feature type="transmembrane region" description="Helical" evidence="5">
    <location>
        <begin position="404"/>
        <end position="425"/>
    </location>
</feature>